<dbReference type="Pfam" id="PF17767">
    <property type="entry name" value="NAPRTase_N"/>
    <property type="match status" value="1"/>
</dbReference>
<dbReference type="GO" id="GO:0016757">
    <property type="term" value="F:glycosyltransferase activity"/>
    <property type="evidence" value="ECO:0007669"/>
    <property type="project" value="UniProtKB-KW"/>
</dbReference>
<keyword evidence="2" id="KW-0328">Glycosyltransferase</keyword>
<dbReference type="Gene3D" id="3.20.140.10">
    <property type="entry name" value="nicotinate phosphoribosyltransferase"/>
    <property type="match status" value="1"/>
</dbReference>
<organism evidence="2 3">
    <name type="scientific">Candidatus Uhrbacteria bacterium GW2011_GWD2_52_7</name>
    <dbReference type="NCBI Taxonomy" id="1618989"/>
    <lineage>
        <taxon>Bacteria</taxon>
        <taxon>Candidatus Uhriibacteriota</taxon>
    </lineage>
</organism>
<gene>
    <name evidence="2" type="ORF">UY72_C0048G0011</name>
</gene>
<feature type="domain" description="Nicotinate phosphoribosyltransferase N-terminal" evidence="1">
    <location>
        <begin position="11"/>
        <end position="135"/>
    </location>
</feature>
<sequence length="177" mass="20881">MNHEPIIQSQLQIDWYKLLIQQFAFLLYRHVRVTFGYTQRSQVRIPDIVPIEAVREEVECTRQLQYTDAEIAWLAERKIEGVPVFVREFLEYLRTSRMPEVNIGLREDGGAFTLESVGDWCDVSPWETKWLNIVNTLYYRELLKLHGVTTSDAWAEGDRRLSNKMAMIRENPSLKFV</sequence>
<comment type="caution">
    <text evidence="2">The sequence shown here is derived from an EMBL/GenBank/DDBJ whole genome shotgun (WGS) entry which is preliminary data.</text>
</comment>
<reference evidence="2 3" key="1">
    <citation type="journal article" date="2015" name="Nature">
        <title>rRNA introns, odd ribosomes, and small enigmatic genomes across a large radiation of phyla.</title>
        <authorList>
            <person name="Brown C.T."/>
            <person name="Hug L.A."/>
            <person name="Thomas B.C."/>
            <person name="Sharon I."/>
            <person name="Castelle C.J."/>
            <person name="Singh A."/>
            <person name="Wilkins M.J."/>
            <person name="Williams K.H."/>
            <person name="Banfield J.F."/>
        </authorList>
    </citation>
    <scope>NUCLEOTIDE SEQUENCE [LARGE SCALE GENOMIC DNA]</scope>
</reference>
<keyword evidence="2" id="KW-0808">Transferase</keyword>
<dbReference type="Proteomes" id="UP000034846">
    <property type="component" value="Unassembled WGS sequence"/>
</dbReference>
<evidence type="ECO:0000259" key="1">
    <source>
        <dbReference type="Pfam" id="PF17767"/>
    </source>
</evidence>
<dbReference type="InterPro" id="IPR040727">
    <property type="entry name" value="NAPRTase_N"/>
</dbReference>
<dbReference type="AlphaFoldDB" id="A0A0G2AAF6"/>
<accession>A0A0G2AAF6</accession>
<name>A0A0G2AAF6_9BACT</name>
<evidence type="ECO:0000313" key="2">
    <source>
        <dbReference type="EMBL" id="KKW29349.1"/>
    </source>
</evidence>
<dbReference type="EMBL" id="LCRD01000048">
    <property type="protein sequence ID" value="KKW29349.1"/>
    <property type="molecule type" value="Genomic_DNA"/>
</dbReference>
<feature type="non-terminal residue" evidence="2">
    <location>
        <position position="177"/>
    </location>
</feature>
<dbReference type="SUPFAM" id="SSF54675">
    <property type="entry name" value="Nicotinate/Quinolinate PRTase N-terminal domain-like"/>
    <property type="match status" value="1"/>
</dbReference>
<proteinExistence type="predicted"/>
<evidence type="ECO:0000313" key="3">
    <source>
        <dbReference type="Proteomes" id="UP000034846"/>
    </source>
</evidence>
<protein>
    <submittedName>
        <fullName evidence="2">Nicotinate phosphoribosyltransferase</fullName>
    </submittedName>
</protein>